<dbReference type="RefSeq" id="XP_072600809.1">
    <property type="nucleotide sequence ID" value="XM_072744708.1"/>
</dbReference>
<dbReference type="RefSeq" id="XP_072600286.1">
    <property type="nucleotide sequence ID" value="XM_072744185.1"/>
</dbReference>
<evidence type="ECO:0000313" key="4">
    <source>
        <dbReference type="RefSeq" id="XP_072600285.1"/>
    </source>
</evidence>
<accession>A0ABM4ZE50</accession>
<evidence type="ECO:0000313" key="5">
    <source>
        <dbReference type="RefSeq" id="XP_072600286.1"/>
    </source>
</evidence>
<dbReference type="RefSeq" id="XP_072600284.1">
    <property type="nucleotide sequence ID" value="XM_072744183.1"/>
</dbReference>
<evidence type="ECO:0000313" key="8">
    <source>
        <dbReference type="RefSeq" id="XP_072600809.1"/>
    </source>
</evidence>
<gene>
    <name evidence="8 9 10 11 12" type="primary">LOC112910573</name>
    <name evidence="3 4 5 6 7" type="synonym">LOC140596214</name>
</gene>
<organism evidence="2 11">
    <name type="scientific">Vulpes vulpes</name>
    <name type="common">Red fox</name>
    <dbReference type="NCBI Taxonomy" id="9627"/>
    <lineage>
        <taxon>Eukaryota</taxon>
        <taxon>Metazoa</taxon>
        <taxon>Chordata</taxon>
        <taxon>Craniata</taxon>
        <taxon>Vertebrata</taxon>
        <taxon>Euteleostomi</taxon>
        <taxon>Mammalia</taxon>
        <taxon>Eutheria</taxon>
        <taxon>Laurasiatheria</taxon>
        <taxon>Carnivora</taxon>
        <taxon>Caniformia</taxon>
        <taxon>Canidae</taxon>
        <taxon>Vulpes</taxon>
    </lineage>
</organism>
<dbReference type="RefSeq" id="XP_072600810.1">
    <property type="nucleotide sequence ID" value="XM_072744709.1"/>
</dbReference>
<evidence type="ECO:0000313" key="2">
    <source>
        <dbReference type="Proteomes" id="UP001652641"/>
    </source>
</evidence>
<evidence type="ECO:0000313" key="3">
    <source>
        <dbReference type="RefSeq" id="XP_072600284.1"/>
    </source>
</evidence>
<dbReference type="RefSeq" id="XP_072600811.1">
    <property type="nucleotide sequence ID" value="XM_072744710.1"/>
</dbReference>
<feature type="compositionally biased region" description="Basic and acidic residues" evidence="1">
    <location>
        <begin position="106"/>
        <end position="116"/>
    </location>
</feature>
<dbReference type="RefSeq" id="XP_072600288.1">
    <property type="nucleotide sequence ID" value="XM_072744187.1"/>
</dbReference>
<evidence type="ECO:0000256" key="1">
    <source>
        <dbReference type="SAM" id="MobiDB-lite"/>
    </source>
</evidence>
<feature type="compositionally biased region" description="Polar residues" evidence="1">
    <location>
        <begin position="227"/>
        <end position="245"/>
    </location>
</feature>
<reference evidence="3 4" key="1">
    <citation type="submission" date="2025-05" db="UniProtKB">
        <authorList>
            <consortium name="RefSeq"/>
        </authorList>
    </citation>
    <scope>IDENTIFICATION</scope>
    <source>
        <tissue evidence="3 4">Cell line</tissue>
    </source>
</reference>
<keyword evidence="2" id="KW-1185">Reference proteome</keyword>
<dbReference type="Proteomes" id="UP001652641">
    <property type="component" value="Chromosome X"/>
</dbReference>
<name>A0ABM4ZE50_VULVU</name>
<sequence length="245" mass="26054">MNGEGASEGRRALPGHDACPLSSPPRPGPAVAPNSQARAGTGARPRRGRAPRCAGRALESEAADGSAGPVWGAWGEAAPPTAQLRGGQQRARGDPADPLRSALLEQMRRCRSESRVRSPKPRARGGEKRPLEPLLPRAVPWLPGFDATDLPTAETWDQRRKVHRPLGRAPALTGAAVCIPANAPRSQRDPCIPPDAQEPLGVYAEQDTASFLSQLPEMTEGKGDGPQDTSQRASWTGQSIHQLLH</sequence>
<proteinExistence type="predicted"/>
<dbReference type="RefSeq" id="XP_072600287.1">
    <property type="nucleotide sequence ID" value="XM_072744186.1"/>
</dbReference>
<evidence type="ECO:0000313" key="9">
    <source>
        <dbReference type="RefSeq" id="XP_072600810.1"/>
    </source>
</evidence>
<evidence type="ECO:0000313" key="10">
    <source>
        <dbReference type="RefSeq" id="XP_072600811.1"/>
    </source>
</evidence>
<protein>
    <submittedName>
        <fullName evidence="3 4">Uncharacterized protein</fullName>
    </submittedName>
</protein>
<feature type="region of interest" description="Disordered" evidence="1">
    <location>
        <begin position="212"/>
        <end position="245"/>
    </location>
</feature>
<dbReference type="RefSeq" id="XP_072600813.1">
    <property type="nucleotide sequence ID" value="XM_072744712.1"/>
</dbReference>
<evidence type="ECO:0000313" key="12">
    <source>
        <dbReference type="RefSeq" id="XP_072600813.1"/>
    </source>
</evidence>
<dbReference type="GeneID" id="112910573"/>
<dbReference type="RefSeq" id="XP_072600812.1">
    <property type="nucleotide sequence ID" value="XM_072744711.1"/>
</dbReference>
<feature type="region of interest" description="Disordered" evidence="1">
    <location>
        <begin position="1"/>
        <end position="142"/>
    </location>
</feature>
<evidence type="ECO:0000313" key="6">
    <source>
        <dbReference type="RefSeq" id="XP_072600287.1"/>
    </source>
</evidence>
<dbReference type="RefSeq" id="XP_072600285.1">
    <property type="nucleotide sequence ID" value="XM_072744184.1"/>
</dbReference>
<evidence type="ECO:0000313" key="7">
    <source>
        <dbReference type="RefSeq" id="XP_072600288.1"/>
    </source>
</evidence>
<evidence type="ECO:0000313" key="11">
    <source>
        <dbReference type="RefSeq" id="XP_072600812.1"/>
    </source>
</evidence>